<keyword evidence="1 6" id="KW-0645">Protease</keyword>
<evidence type="ECO:0000256" key="3">
    <source>
        <dbReference type="ARBA" id="ARBA00022801"/>
    </source>
</evidence>
<keyword evidence="3 6" id="KW-0378">Hydrolase</keyword>
<dbReference type="Gene3D" id="3.30.2010.10">
    <property type="entry name" value="Metalloproteases ('zincins'), catalytic domain"/>
    <property type="match status" value="1"/>
</dbReference>
<keyword evidence="5 6" id="KW-0482">Metalloprotease</keyword>
<evidence type="ECO:0000259" key="8">
    <source>
        <dbReference type="Pfam" id="PF01435"/>
    </source>
</evidence>
<evidence type="ECO:0000256" key="5">
    <source>
        <dbReference type="ARBA" id="ARBA00023049"/>
    </source>
</evidence>
<dbReference type="InterPro" id="IPR051156">
    <property type="entry name" value="Mito/Outer_Membr_Metalloprot"/>
</dbReference>
<protein>
    <submittedName>
        <fullName evidence="9">TPR repeat-containing protein YfgC</fullName>
    </submittedName>
</protein>
<dbReference type="PANTHER" id="PTHR22726">
    <property type="entry name" value="METALLOENDOPEPTIDASE OMA1"/>
    <property type="match status" value="1"/>
</dbReference>
<keyword evidence="7" id="KW-0732">Signal</keyword>
<evidence type="ECO:0000256" key="1">
    <source>
        <dbReference type="ARBA" id="ARBA00022670"/>
    </source>
</evidence>
<dbReference type="GO" id="GO:0004222">
    <property type="term" value="F:metalloendopeptidase activity"/>
    <property type="evidence" value="ECO:0007669"/>
    <property type="project" value="InterPro"/>
</dbReference>
<dbReference type="Proteomes" id="UP000051298">
    <property type="component" value="Unassembled WGS sequence"/>
</dbReference>
<name>A0A0P1EW44_9RHOB</name>
<gene>
    <name evidence="9" type="primary">yfgC_1</name>
    <name evidence="9" type="ORF">THS5294_00546</name>
</gene>
<dbReference type="STRING" id="266809.PM03_06900"/>
<dbReference type="PROSITE" id="PS51257">
    <property type="entry name" value="PROKAR_LIPOPROTEIN"/>
    <property type="match status" value="1"/>
</dbReference>
<keyword evidence="4 6" id="KW-0862">Zinc</keyword>
<sequence length="236" mass="24723">MLRTCVAGLSLLFLSACVEPTSAPPPVNAAPLPQAGAPVSAAQAMRNYNAARIRLEPVAERTCRAQTRGLNCDFLFRVDPNPNAPKNAFQSLSPEGRPLLTFTQALIADARNIDEIAFVMGHEAAHHIEEHLAEQRQAAVGGAILGSLVGAITGANSAVVDQLSRAGATVGARGFSKEHELEADALGTVITHDAGFDPLRGAAFFARIPDPGDRFLGTHPPNAARVATVRRVAAGL</sequence>
<keyword evidence="2" id="KW-0479">Metal-binding</keyword>
<dbReference type="eggNOG" id="COG0501">
    <property type="taxonomic scope" value="Bacteria"/>
</dbReference>
<feature type="chain" id="PRO_5006061982" evidence="7">
    <location>
        <begin position="30"/>
        <end position="236"/>
    </location>
</feature>
<evidence type="ECO:0000256" key="2">
    <source>
        <dbReference type="ARBA" id="ARBA00022723"/>
    </source>
</evidence>
<organism evidence="9 10">
    <name type="scientific">Thalassobacter stenotrophicus</name>
    <dbReference type="NCBI Taxonomy" id="266809"/>
    <lineage>
        <taxon>Bacteria</taxon>
        <taxon>Pseudomonadati</taxon>
        <taxon>Pseudomonadota</taxon>
        <taxon>Alphaproteobacteria</taxon>
        <taxon>Rhodobacterales</taxon>
        <taxon>Roseobacteraceae</taxon>
        <taxon>Thalassobacter</taxon>
    </lineage>
</organism>
<dbReference type="RefSeq" id="WP_058122534.1">
    <property type="nucleotide sequence ID" value="NZ_CP107618.1"/>
</dbReference>
<dbReference type="Pfam" id="PF01435">
    <property type="entry name" value="Peptidase_M48"/>
    <property type="match status" value="1"/>
</dbReference>
<dbReference type="InterPro" id="IPR001915">
    <property type="entry name" value="Peptidase_M48"/>
</dbReference>
<dbReference type="EMBL" id="CYRX01000009">
    <property type="protein sequence ID" value="CUH59262.1"/>
    <property type="molecule type" value="Genomic_DNA"/>
</dbReference>
<dbReference type="GO" id="GO:0016020">
    <property type="term" value="C:membrane"/>
    <property type="evidence" value="ECO:0007669"/>
    <property type="project" value="TreeGrafter"/>
</dbReference>
<comment type="cofactor">
    <cofactor evidence="6">
        <name>Zn(2+)</name>
        <dbReference type="ChEBI" id="CHEBI:29105"/>
    </cofactor>
    <text evidence="6">Binds 1 zinc ion per subunit.</text>
</comment>
<feature type="signal peptide" evidence="7">
    <location>
        <begin position="1"/>
        <end position="29"/>
    </location>
</feature>
<reference evidence="9 10" key="1">
    <citation type="submission" date="2015-09" db="EMBL/GenBank/DDBJ databases">
        <authorList>
            <consortium name="Swine Surveillance"/>
        </authorList>
    </citation>
    <scope>NUCLEOTIDE SEQUENCE [LARGE SCALE GENOMIC DNA]</scope>
    <source>
        <strain evidence="9 10">CECT 5294</strain>
    </source>
</reference>
<evidence type="ECO:0000313" key="10">
    <source>
        <dbReference type="Proteomes" id="UP000051298"/>
    </source>
</evidence>
<dbReference type="AlphaFoldDB" id="A0A0P1EW44"/>
<dbReference type="GO" id="GO:0046872">
    <property type="term" value="F:metal ion binding"/>
    <property type="evidence" value="ECO:0007669"/>
    <property type="project" value="UniProtKB-KW"/>
</dbReference>
<dbReference type="GO" id="GO:0051603">
    <property type="term" value="P:proteolysis involved in protein catabolic process"/>
    <property type="evidence" value="ECO:0007669"/>
    <property type="project" value="TreeGrafter"/>
</dbReference>
<evidence type="ECO:0000256" key="7">
    <source>
        <dbReference type="SAM" id="SignalP"/>
    </source>
</evidence>
<comment type="similarity">
    <text evidence="6">Belongs to the peptidase M48 family.</text>
</comment>
<evidence type="ECO:0000313" key="9">
    <source>
        <dbReference type="EMBL" id="CUH59262.1"/>
    </source>
</evidence>
<evidence type="ECO:0000256" key="4">
    <source>
        <dbReference type="ARBA" id="ARBA00022833"/>
    </source>
</evidence>
<evidence type="ECO:0000256" key="6">
    <source>
        <dbReference type="RuleBase" id="RU003983"/>
    </source>
</evidence>
<dbReference type="PANTHER" id="PTHR22726:SF1">
    <property type="entry name" value="METALLOENDOPEPTIDASE OMA1, MITOCHONDRIAL"/>
    <property type="match status" value="1"/>
</dbReference>
<proteinExistence type="inferred from homology"/>
<accession>A0A0P1EW44</accession>
<feature type="domain" description="Peptidase M48" evidence="8">
    <location>
        <begin position="87"/>
        <end position="231"/>
    </location>
</feature>